<sequence length="270" mass="30761">MDFKRIELIFLCAFLSLNIFLLVTYRQGMIETAPIPETGNLAQIETRLKGDKIAFNNSFSQEVSEGYYLSAQGTRFPGTTNLAGNQDTRLNRRLTSSEQVPFTKSEANQELLNLVTKDDFILYSKDYGFLNESLPDSTKYVFTQKFEGLPFNDESSELSLEVEEMSPAESLVIGYSQSHLTEIDPLREKQEVISESAAIENLYLNNRIPSESKILKTQLAYSRIFTVRGKNVYIPAWFVWIETNKKNILVERINGFTNSIISSSVPEMKK</sequence>
<protein>
    <recommendedName>
        <fullName evidence="2">Regulatory protein YycH-like domain-containing protein</fullName>
    </recommendedName>
</protein>
<evidence type="ECO:0000256" key="1">
    <source>
        <dbReference type="SAM" id="Phobius"/>
    </source>
</evidence>
<dbReference type="AlphaFoldDB" id="A0A429ZPZ6"/>
<keyword evidence="1" id="KW-0472">Membrane</keyword>
<feature type="transmembrane region" description="Helical" evidence="1">
    <location>
        <begin position="6"/>
        <end position="25"/>
    </location>
</feature>
<keyword evidence="1" id="KW-0812">Transmembrane</keyword>
<keyword evidence="4" id="KW-1185">Reference proteome</keyword>
<dbReference type="InterPro" id="IPR018604">
    <property type="entry name" value="YycI-like"/>
</dbReference>
<dbReference type="Proteomes" id="UP000287239">
    <property type="component" value="Unassembled WGS sequence"/>
</dbReference>
<name>A0A429ZPZ6_9ENTE</name>
<reference evidence="3 4" key="1">
    <citation type="submission" date="2017-05" db="EMBL/GenBank/DDBJ databases">
        <title>Vagococcus spp. assemblies.</title>
        <authorList>
            <person name="Gulvik C.A."/>
        </authorList>
    </citation>
    <scope>NUCLEOTIDE SEQUENCE [LARGE SCALE GENOMIC DNA]</scope>
    <source>
        <strain evidence="3 4">NCFB 2777</strain>
    </source>
</reference>
<keyword evidence="1" id="KW-1133">Transmembrane helix</keyword>
<dbReference type="GeneID" id="98568200"/>
<dbReference type="Gene3D" id="2.40.128.690">
    <property type="entry name" value="YycH protein, domain 3-like"/>
    <property type="match status" value="1"/>
</dbReference>
<dbReference type="OrthoDB" id="2135943at2"/>
<dbReference type="RefSeq" id="WP_126779660.1">
    <property type="nucleotide sequence ID" value="NZ_CP177121.1"/>
</dbReference>
<dbReference type="EMBL" id="NGJU01000009">
    <property type="protein sequence ID" value="RST95790.1"/>
    <property type="molecule type" value="Genomic_DNA"/>
</dbReference>
<dbReference type="GO" id="GO:0016020">
    <property type="term" value="C:membrane"/>
    <property type="evidence" value="ECO:0007669"/>
    <property type="project" value="InterPro"/>
</dbReference>
<evidence type="ECO:0000259" key="2">
    <source>
        <dbReference type="Pfam" id="PF09648"/>
    </source>
</evidence>
<evidence type="ECO:0000313" key="3">
    <source>
        <dbReference type="EMBL" id="RST95790.1"/>
    </source>
</evidence>
<proteinExistence type="predicted"/>
<feature type="domain" description="Regulatory protein YycH-like" evidence="2">
    <location>
        <begin position="42"/>
        <end position="256"/>
    </location>
</feature>
<comment type="caution">
    <text evidence="3">The sequence shown here is derived from an EMBL/GenBank/DDBJ whole genome shotgun (WGS) entry which is preliminary data.</text>
</comment>
<evidence type="ECO:0000313" key="4">
    <source>
        <dbReference type="Proteomes" id="UP000287239"/>
    </source>
</evidence>
<dbReference type="Pfam" id="PF09648">
    <property type="entry name" value="YycI"/>
    <property type="match status" value="1"/>
</dbReference>
<accession>A0A429ZPZ6</accession>
<gene>
    <name evidence="3" type="ORF">CBF35_07455</name>
</gene>
<organism evidence="3 4">
    <name type="scientific">Vagococcus salmoninarum</name>
    <dbReference type="NCBI Taxonomy" id="2739"/>
    <lineage>
        <taxon>Bacteria</taxon>
        <taxon>Bacillati</taxon>
        <taxon>Bacillota</taxon>
        <taxon>Bacilli</taxon>
        <taxon>Lactobacillales</taxon>
        <taxon>Enterococcaceae</taxon>
        <taxon>Vagococcus</taxon>
    </lineage>
</organism>